<proteinExistence type="predicted"/>
<evidence type="ECO:0000313" key="2">
    <source>
        <dbReference type="EMBL" id="VAI55562.1"/>
    </source>
</evidence>
<name>A0A9R0YJA9_TRITD</name>
<protein>
    <recommendedName>
        <fullName evidence="1">KIB1-4 beta-propeller domain-containing protein</fullName>
    </recommendedName>
</protein>
<dbReference type="AlphaFoldDB" id="A0A9R0YJA9"/>
<gene>
    <name evidence="2" type="ORF">TRITD_6Bv1G054550</name>
</gene>
<dbReference type="Gramene" id="TRITD6Bv1G054550.1">
    <property type="protein sequence ID" value="TRITD6Bv1G054550.1"/>
    <property type="gene ID" value="TRITD6Bv1G054550"/>
</dbReference>
<keyword evidence="3" id="KW-1185">Reference proteome</keyword>
<dbReference type="PANTHER" id="PTHR33165:SF36">
    <property type="entry name" value="DUF295 DOMAIN-CONTAINING PROTEIN"/>
    <property type="match status" value="1"/>
</dbReference>
<sequence>MTSVGASTATNQHCCSVRGAQNAYVLSWESLNADLLVLIADRALSSDLLHYVWFRAVCKQWRANTLSPRGCGVVDPRFHPRQWMMFPEGNGLHPGHPALGGYVCFLNIYTGIFIRVHLPCFEDHSVLDCPDGLLLLQRKKDAAICLLHPFTGDVAEFPPLASLCLYMSKFGIFLNGPYDLRLRMVHAAVSVHVGGGITIMVALSHAERMAYVSTGDKHWTHTSWMMNGMRTAVPFRGSLYMVRRSKNKPSHIMRVNPPDSSSSSSWPSTPPQMIATCPANLMAKPYLVECNSELLLVGYTDRHLQLVVIRLADLLLGVPATPLTSIGDHALFIGTWSMAVNCSNLPSVQGNSVTILNPPSSGRLRQYDLGRGTWSPLCDRNFYTVSGPIPRPYSLVHHIISCCQRLYWINGHIWTRHHGSEHRWQGVAAVHRRGCTVCSDQLKAIHASNIYV</sequence>
<dbReference type="OMA" id="WINGHIW"/>
<evidence type="ECO:0000313" key="3">
    <source>
        <dbReference type="Proteomes" id="UP000324705"/>
    </source>
</evidence>
<dbReference type="EMBL" id="LT934122">
    <property type="protein sequence ID" value="VAI55562.1"/>
    <property type="molecule type" value="Genomic_DNA"/>
</dbReference>
<reference evidence="2 3" key="1">
    <citation type="submission" date="2017-09" db="EMBL/GenBank/DDBJ databases">
        <authorList>
            <consortium name="International Durum Wheat Genome Sequencing Consortium (IDWGSC)"/>
            <person name="Milanesi L."/>
        </authorList>
    </citation>
    <scope>NUCLEOTIDE SEQUENCE [LARGE SCALE GENOMIC DNA]</scope>
    <source>
        <strain evidence="3">cv. Svevo</strain>
    </source>
</reference>
<dbReference type="Pfam" id="PF03478">
    <property type="entry name" value="Beta-prop_KIB1-4"/>
    <property type="match status" value="1"/>
</dbReference>
<dbReference type="PANTHER" id="PTHR33165">
    <property type="entry name" value="F-BOX DOMAIN CONTAINING PROTEIN-LIKE-RELATED"/>
    <property type="match status" value="1"/>
</dbReference>
<dbReference type="InterPro" id="IPR005174">
    <property type="entry name" value="KIB1-4_b-propeller"/>
</dbReference>
<feature type="domain" description="KIB1-4 beta-propeller" evidence="1">
    <location>
        <begin position="113"/>
        <end position="356"/>
    </location>
</feature>
<organism evidence="2 3">
    <name type="scientific">Triticum turgidum subsp. durum</name>
    <name type="common">Durum wheat</name>
    <name type="synonym">Triticum durum</name>
    <dbReference type="NCBI Taxonomy" id="4567"/>
    <lineage>
        <taxon>Eukaryota</taxon>
        <taxon>Viridiplantae</taxon>
        <taxon>Streptophyta</taxon>
        <taxon>Embryophyta</taxon>
        <taxon>Tracheophyta</taxon>
        <taxon>Spermatophyta</taxon>
        <taxon>Magnoliopsida</taxon>
        <taxon>Liliopsida</taxon>
        <taxon>Poales</taxon>
        <taxon>Poaceae</taxon>
        <taxon>BOP clade</taxon>
        <taxon>Pooideae</taxon>
        <taxon>Triticodae</taxon>
        <taxon>Triticeae</taxon>
        <taxon>Triticinae</taxon>
        <taxon>Triticum</taxon>
    </lineage>
</organism>
<dbReference type="Proteomes" id="UP000324705">
    <property type="component" value="Chromosome 6B"/>
</dbReference>
<evidence type="ECO:0000259" key="1">
    <source>
        <dbReference type="Pfam" id="PF03478"/>
    </source>
</evidence>
<accession>A0A9R0YJA9</accession>